<evidence type="ECO:0000313" key="4">
    <source>
        <dbReference type="EMBL" id="OUS42855.1"/>
    </source>
</evidence>
<dbReference type="GeneID" id="9834827"/>
<dbReference type="EMBL" id="KZ155838">
    <property type="protein sequence ID" value="OUS42855.1"/>
    <property type="molecule type" value="Genomic_DNA"/>
</dbReference>
<dbReference type="AlphaFoldDB" id="Q01GX3"/>
<dbReference type="PANTHER" id="PTHR12861:SF3">
    <property type="entry name" value="TRANSLOCON-ASSOCIATED PROTEIN SUBUNIT BETA"/>
    <property type="match status" value="1"/>
</dbReference>
<dbReference type="Proteomes" id="UP000009170">
    <property type="component" value="Unassembled WGS sequence"/>
</dbReference>
<dbReference type="InterPro" id="IPR013783">
    <property type="entry name" value="Ig-like_fold"/>
</dbReference>
<keyword evidence="2" id="KW-0732">Signal</keyword>
<keyword evidence="5" id="KW-1185">Reference proteome</keyword>
<reference evidence="4" key="3">
    <citation type="submission" date="2017-04" db="EMBL/GenBank/DDBJ databases">
        <title>Population genomics of picophytoplankton unveils novel chromosome hypervariability.</title>
        <authorList>
            <consortium name="DOE Joint Genome Institute"/>
            <person name="Blanc-Mathieu R."/>
            <person name="Krasovec M."/>
            <person name="Hebrard M."/>
            <person name="Yau S."/>
            <person name="Desgranges E."/>
            <person name="Martin J."/>
            <person name="Schackwitz W."/>
            <person name="Kuo A."/>
            <person name="Salin G."/>
            <person name="Donnadieu C."/>
            <person name="Desdevises Y."/>
            <person name="Sanchez-Ferandin S."/>
            <person name="Moreau H."/>
            <person name="Rivals E."/>
            <person name="Grigoriev I.V."/>
            <person name="Grimsley N."/>
            <person name="Eyre-Walker A."/>
            <person name="Piganeau G."/>
        </authorList>
    </citation>
    <scope>NUCLEOTIDE SEQUENCE [LARGE SCALE GENOMIC DNA]</scope>
    <source>
        <strain evidence="4">RCC 1115</strain>
    </source>
</reference>
<dbReference type="InParanoid" id="Q01GX3"/>
<feature type="signal peptide" evidence="2">
    <location>
        <begin position="1"/>
        <end position="33"/>
    </location>
</feature>
<keyword evidence="1" id="KW-0812">Transmembrane</keyword>
<reference evidence="3" key="2">
    <citation type="journal article" date="2014" name="BMC Genomics">
        <title>An improved genome of the model marine alga Ostreococcus tauri unfolds by assessing Illumina de novo assemblies.</title>
        <authorList>
            <person name="Blanc-Mathieu R."/>
            <person name="Verhelst B."/>
            <person name="Derelle E."/>
            <person name="Rombauts S."/>
            <person name="Bouget F.Y."/>
            <person name="Carre I."/>
            <person name="Chateau A."/>
            <person name="Eyre-Walker A."/>
            <person name="Grimsley N."/>
            <person name="Moreau H."/>
            <person name="Piegu B."/>
            <person name="Rivals E."/>
            <person name="Schackwitz W."/>
            <person name="Van de Peer Y."/>
            <person name="Piganeau G."/>
        </authorList>
    </citation>
    <scope>NUCLEOTIDE SEQUENCE</scope>
    <source>
        <strain evidence="3">RCC4221</strain>
    </source>
</reference>
<dbReference type="KEGG" id="ota:OT_ostta01g01085"/>
<keyword evidence="1" id="KW-0472">Membrane</keyword>
<organism evidence="3 5">
    <name type="scientific">Ostreococcus tauri</name>
    <name type="common">Marine green alga</name>
    <dbReference type="NCBI Taxonomy" id="70448"/>
    <lineage>
        <taxon>Eukaryota</taxon>
        <taxon>Viridiplantae</taxon>
        <taxon>Chlorophyta</taxon>
        <taxon>Mamiellophyceae</taxon>
        <taxon>Mamiellales</taxon>
        <taxon>Bathycoccaceae</taxon>
        <taxon>Ostreococcus</taxon>
    </lineage>
</organism>
<accession>A0A1Y5I750</accession>
<gene>
    <name evidence="4" type="ORF">BE221DRAFT_62307</name>
    <name evidence="3" type="ORF">OT_ostta01g01085</name>
</gene>
<evidence type="ECO:0000313" key="5">
    <source>
        <dbReference type="Proteomes" id="UP000009170"/>
    </source>
</evidence>
<evidence type="ECO:0000256" key="2">
    <source>
        <dbReference type="SAM" id="SignalP"/>
    </source>
</evidence>
<feature type="chain" id="PRO_5030174958" evidence="2">
    <location>
        <begin position="34"/>
        <end position="232"/>
    </location>
</feature>
<dbReference type="OMA" id="EINDPGW"/>
<name>Q01GX3_OSTTA</name>
<sequence>MPSSRTRATVATTARALVTRAIAIACLALGARASDDDLATTARVLARKTIAPAMAVEGQNLTVTVSLVNAGTAEARKVRVRDDGLDASAFELIGEKDALSATYATLAPGERVEYAYTVVPKTSGSFKASAASVSYLGTSGRETTRGTSNVLGDVLVYTKTQRNIFTALEVGKYLTLGACKTMEDWVRYGTLFGGVAGALALNWFALKVKKGVAAARRRMAVASLERADKKSS</sequence>
<reference evidence="3 5" key="1">
    <citation type="journal article" date="2006" name="Proc. Natl. Acad. Sci. U.S.A.">
        <title>Genome analysis of the smallest free-living eukaryote Ostreococcus tauri unveils many unique features.</title>
        <authorList>
            <person name="Derelle E."/>
            <person name="Ferraz C."/>
            <person name="Rombauts S."/>
            <person name="Rouze P."/>
            <person name="Worden A.Z."/>
            <person name="Robbens S."/>
            <person name="Partensky F."/>
            <person name="Degroeve S."/>
            <person name="Echeynie S."/>
            <person name="Cooke R."/>
            <person name="Saeys Y."/>
            <person name="Wuyts J."/>
            <person name="Jabbari K."/>
            <person name="Bowler C."/>
            <person name="Panaud O."/>
            <person name="Piegu B."/>
            <person name="Ball S.G."/>
            <person name="Ral J.-P."/>
            <person name="Bouget F.-Y."/>
            <person name="Piganeau G."/>
            <person name="De Baets B."/>
            <person name="Picard A."/>
            <person name="Delseny M."/>
            <person name="Demaille J."/>
            <person name="Van de Peer Y."/>
            <person name="Moreau H."/>
        </authorList>
    </citation>
    <scope>NUCLEOTIDE SEQUENCE [LARGE SCALE GENOMIC DNA]</scope>
    <source>
        <strain evidence="3 5">OTTH0595</strain>
    </source>
</reference>
<dbReference type="OrthoDB" id="5860827at2759"/>
<dbReference type="EMBL" id="CAID01000001">
    <property type="protein sequence ID" value="CAL50021.1"/>
    <property type="molecule type" value="Genomic_DNA"/>
</dbReference>
<dbReference type="GO" id="GO:0005783">
    <property type="term" value="C:endoplasmic reticulum"/>
    <property type="evidence" value="ECO:0007669"/>
    <property type="project" value="TreeGrafter"/>
</dbReference>
<feature type="transmembrane region" description="Helical" evidence="1">
    <location>
        <begin position="185"/>
        <end position="206"/>
    </location>
</feature>
<proteinExistence type="predicted"/>
<dbReference type="Pfam" id="PF05753">
    <property type="entry name" value="TRAP_beta"/>
    <property type="match status" value="1"/>
</dbReference>
<protein>
    <submittedName>
        <fullName evidence="4">Translocon-associated protein beta</fullName>
    </submittedName>
    <submittedName>
        <fullName evidence="3">Translocon-associated protein subunit beta</fullName>
    </submittedName>
</protein>
<dbReference type="PANTHER" id="PTHR12861">
    <property type="entry name" value="TRANSLOCON-ASSOCIATED PROTEIN, BETA SUBUNIT PRECURSOR TRAP-BETA SIGNAL SEQUENCE RECEPTOR BETA SUBUNIT"/>
    <property type="match status" value="1"/>
</dbReference>
<dbReference type="RefSeq" id="XP_003074169.1">
    <property type="nucleotide sequence ID" value="XM_003074123.1"/>
</dbReference>
<accession>Q01GX3</accession>
<evidence type="ECO:0000313" key="3">
    <source>
        <dbReference type="EMBL" id="CAL50021.1"/>
    </source>
</evidence>
<accession>A0A454XVG6</accession>
<dbReference type="Gene3D" id="2.60.40.10">
    <property type="entry name" value="Immunoglobulins"/>
    <property type="match status" value="1"/>
</dbReference>
<dbReference type="Proteomes" id="UP000195557">
    <property type="component" value="Unassembled WGS sequence"/>
</dbReference>
<keyword evidence="1" id="KW-1133">Transmembrane helix</keyword>
<evidence type="ECO:0000256" key="1">
    <source>
        <dbReference type="SAM" id="Phobius"/>
    </source>
</evidence>
<dbReference type="STRING" id="70448.Q01GX3"/>